<protein>
    <submittedName>
        <fullName evidence="2">HECT-type E3 ubiquitin transferase</fullName>
    </submittedName>
</protein>
<accession>A0AC34QY40</accession>
<proteinExistence type="predicted"/>
<name>A0AC34QY40_9BILA</name>
<organism evidence="1 2">
    <name type="scientific">Panagrolaimus sp. JU765</name>
    <dbReference type="NCBI Taxonomy" id="591449"/>
    <lineage>
        <taxon>Eukaryota</taxon>
        <taxon>Metazoa</taxon>
        <taxon>Ecdysozoa</taxon>
        <taxon>Nematoda</taxon>
        <taxon>Chromadorea</taxon>
        <taxon>Rhabditida</taxon>
        <taxon>Tylenchina</taxon>
        <taxon>Panagrolaimomorpha</taxon>
        <taxon>Panagrolaimoidea</taxon>
        <taxon>Panagrolaimidae</taxon>
        <taxon>Panagrolaimus</taxon>
    </lineage>
</organism>
<dbReference type="Proteomes" id="UP000887576">
    <property type="component" value="Unplaced"/>
</dbReference>
<reference evidence="2" key="1">
    <citation type="submission" date="2022-11" db="UniProtKB">
        <authorList>
            <consortium name="WormBaseParasite"/>
        </authorList>
    </citation>
    <scope>IDENTIFICATION</scope>
</reference>
<evidence type="ECO:0000313" key="2">
    <source>
        <dbReference type="WBParaSite" id="JU765_v2.g20374.t2"/>
    </source>
</evidence>
<sequence>MMDERQKFVIQAAKEREERIARQGATNVVVQLQALSRGFIARKKLVQRFENEFDIKFGLIYSENALVPTNVQLLNFGTLLCRFLNESENIVRYGAFCRQLAQSMFSADDNVTFATLLVDKVWSNSAVNLIRRLHTKVPSILAIVDLDKVTHHKSATAIVTYLVLTSSPTLWTLTKQKNELGPKLQSCCATYSLERIGPNDDSINGIVKDQLQNFWSKKMVFCLFGKVLGSVEGTNTKKLVSQGDSLSTDLINRLKKLMVKEQPDYSMNLGPVSLTAVVCQLYQNAILTFQKLHDDIVRGFLFSADPTGSLPHFSPFSLFAHTAHTQISSLDEQEMYEEGVPFSTQQLCDIAHFTNVFCFKAIWENILGKICF</sequence>
<evidence type="ECO:0000313" key="1">
    <source>
        <dbReference type="Proteomes" id="UP000887576"/>
    </source>
</evidence>
<dbReference type="WBParaSite" id="JU765_v2.g20374.t2">
    <property type="protein sequence ID" value="JU765_v2.g20374.t2"/>
    <property type="gene ID" value="JU765_v2.g20374"/>
</dbReference>